<sequence>MEQYAREFYANRHERTVHSADTILSILLKHIPAVHSAVDIGCGVGTWLSVLRKKGVKEILGVDGSWVDLALLEIPGSSFLQADLQHSTLRLPETYDLAISLEVAEHLPETSAKAFVASLTSLSRQVLFSAAIPFQGGTGHVNEQWPEYWAELFDEKGYGVHDVIRPEIWKDSGIPFWYRQNTLLFSKRDDSKKTRQASVNETRPSTPLNLVHPDLYLARLAAGEADEVNRAETVSER</sequence>
<proteinExistence type="predicted"/>
<keyword evidence="2" id="KW-1185">Reference proteome</keyword>
<dbReference type="Proteomes" id="UP000053937">
    <property type="component" value="Unassembled WGS sequence"/>
</dbReference>
<organism evidence="1 2">
    <name type="scientific">Chlorobium limicola</name>
    <dbReference type="NCBI Taxonomy" id="1092"/>
    <lineage>
        <taxon>Bacteria</taxon>
        <taxon>Pseudomonadati</taxon>
        <taxon>Chlorobiota</taxon>
        <taxon>Chlorobiia</taxon>
        <taxon>Chlorobiales</taxon>
        <taxon>Chlorobiaceae</taxon>
        <taxon>Chlorobium/Pelodictyon group</taxon>
        <taxon>Chlorobium</taxon>
    </lineage>
</organism>
<dbReference type="SUPFAM" id="SSF53335">
    <property type="entry name" value="S-adenosyl-L-methionine-dependent methyltransferases"/>
    <property type="match status" value="1"/>
</dbReference>
<reference evidence="1 2" key="1">
    <citation type="submission" date="2015-10" db="EMBL/GenBank/DDBJ databases">
        <title>Draft Genome Sequence of Chlorobium limicola strain Frasassi Growing under Artificial Lighting in the Frasassi Cave System.</title>
        <authorList>
            <person name="Mansor M."/>
            <person name="Macalady J."/>
        </authorList>
    </citation>
    <scope>NUCLEOTIDE SEQUENCE [LARGE SCALE GENOMIC DNA]</scope>
    <source>
        <strain evidence="1 2">Frasassi</strain>
    </source>
</reference>
<comment type="caution">
    <text evidence="1">The sequence shown here is derived from an EMBL/GenBank/DDBJ whole genome shotgun (WGS) entry which is preliminary data.</text>
</comment>
<dbReference type="OrthoDB" id="9791837at2"/>
<gene>
    <name evidence="1" type="ORF">ASB62_01975</name>
</gene>
<evidence type="ECO:0000313" key="2">
    <source>
        <dbReference type="Proteomes" id="UP000053937"/>
    </source>
</evidence>
<dbReference type="AlphaFoldDB" id="A0A124GAH6"/>
<protein>
    <recommendedName>
        <fullName evidence="3">Methyltransferase type 12</fullName>
    </recommendedName>
</protein>
<name>A0A124GAH6_CHLLI</name>
<dbReference type="Gene3D" id="3.40.50.150">
    <property type="entry name" value="Vaccinia Virus protein VP39"/>
    <property type="match status" value="1"/>
</dbReference>
<accession>A0A124GAH6</accession>
<evidence type="ECO:0008006" key="3">
    <source>
        <dbReference type="Google" id="ProtNLM"/>
    </source>
</evidence>
<dbReference type="CDD" id="cd02440">
    <property type="entry name" value="AdoMet_MTases"/>
    <property type="match status" value="1"/>
</dbReference>
<dbReference type="EMBL" id="LMBR01000031">
    <property type="protein sequence ID" value="KUL32260.1"/>
    <property type="molecule type" value="Genomic_DNA"/>
</dbReference>
<dbReference type="InterPro" id="IPR029063">
    <property type="entry name" value="SAM-dependent_MTases_sf"/>
</dbReference>
<evidence type="ECO:0000313" key="1">
    <source>
        <dbReference type="EMBL" id="KUL32260.1"/>
    </source>
</evidence>
<dbReference type="RefSeq" id="WP_059138389.1">
    <property type="nucleotide sequence ID" value="NZ_LMBR01000031.1"/>
</dbReference>
<dbReference type="Pfam" id="PF13489">
    <property type="entry name" value="Methyltransf_23"/>
    <property type="match status" value="1"/>
</dbReference>